<dbReference type="AlphaFoldDB" id="A0A0F9UN51"/>
<comment type="caution">
    <text evidence="6">The sequence shown here is derived from an EMBL/GenBank/DDBJ whole genome shotgun (WGS) entry which is preliminary data.</text>
</comment>
<proteinExistence type="predicted"/>
<evidence type="ECO:0000313" key="6">
    <source>
        <dbReference type="EMBL" id="KKN94515.1"/>
    </source>
</evidence>
<reference evidence="6" key="1">
    <citation type="journal article" date="2015" name="Nature">
        <title>Complex archaea that bridge the gap between prokaryotes and eukaryotes.</title>
        <authorList>
            <person name="Spang A."/>
            <person name="Saw J.H."/>
            <person name="Jorgensen S.L."/>
            <person name="Zaremba-Niedzwiedzka K."/>
            <person name="Martijn J."/>
            <person name="Lind A.E."/>
            <person name="van Eijk R."/>
            <person name="Schleper C."/>
            <person name="Guy L."/>
            <person name="Ettema T.J."/>
        </authorList>
    </citation>
    <scope>NUCLEOTIDE SEQUENCE</scope>
</reference>
<evidence type="ECO:0000256" key="4">
    <source>
        <dbReference type="ARBA" id="ARBA00023136"/>
    </source>
</evidence>
<dbReference type="InterPro" id="IPR008217">
    <property type="entry name" value="Ccc1_fam"/>
</dbReference>
<gene>
    <name evidence="6" type="ORF">LCGC14_0185900</name>
</gene>
<dbReference type="Pfam" id="PF01988">
    <property type="entry name" value="VIT1"/>
    <property type="match status" value="1"/>
</dbReference>
<dbReference type="PANTHER" id="PTHR31851">
    <property type="entry name" value="FE(2+)/MN(2+) TRANSPORTER PCL1"/>
    <property type="match status" value="1"/>
</dbReference>
<name>A0A0F9UN51_9ZZZZ</name>
<keyword evidence="4 5" id="KW-0472">Membrane</keyword>
<dbReference type="GO" id="GO:0005384">
    <property type="term" value="F:manganese ion transmembrane transporter activity"/>
    <property type="evidence" value="ECO:0007669"/>
    <property type="project" value="InterPro"/>
</dbReference>
<comment type="subcellular location">
    <subcellularLocation>
        <location evidence="1">Endomembrane system</location>
        <topology evidence="1">Multi-pass membrane protein</topology>
    </subcellularLocation>
</comment>
<feature type="transmembrane region" description="Helical" evidence="5">
    <location>
        <begin position="172"/>
        <end position="190"/>
    </location>
</feature>
<sequence length="342" mass="35598">MPKEGHYINRSNWLRAAVLGANDGIVSISSLLVGVTSAGMETGNIALTGFAGLTAGALSMAAGEYVSVSAQADVEAADLERERVALEEDPDYELEELAEGLESRGVDAALAVEVAAQMTDHDALGAHAREELGMFGLAGQANPLQAAGASALAFALGGAFPLLAALCAPVGQGLWPIAVTAVLALILLGGGGARKMSLDSAAARSYLWVGRILHVDTETMVCSIMLETGLGERHDVPLPAPSGGGPRSWSGNIPESGTKVLLAWRRYGNRAFVPQIVGFMTVGTFSAREFEPFSTVDPDEAKEALRIHPELEDDPRVNLGIVRLKSRKGYSGDFLASSSGGA</sequence>
<evidence type="ECO:0000256" key="1">
    <source>
        <dbReference type="ARBA" id="ARBA00004127"/>
    </source>
</evidence>
<dbReference type="GO" id="GO:0030026">
    <property type="term" value="P:intracellular manganese ion homeostasis"/>
    <property type="evidence" value="ECO:0007669"/>
    <property type="project" value="InterPro"/>
</dbReference>
<feature type="non-terminal residue" evidence="6">
    <location>
        <position position="342"/>
    </location>
</feature>
<accession>A0A0F9UN51</accession>
<evidence type="ECO:0000256" key="5">
    <source>
        <dbReference type="SAM" id="Phobius"/>
    </source>
</evidence>
<feature type="transmembrane region" description="Helical" evidence="5">
    <location>
        <begin position="144"/>
        <end position="166"/>
    </location>
</feature>
<dbReference type="GO" id="GO:0012505">
    <property type="term" value="C:endomembrane system"/>
    <property type="evidence" value="ECO:0007669"/>
    <property type="project" value="UniProtKB-SubCell"/>
</dbReference>
<keyword evidence="3 5" id="KW-1133">Transmembrane helix</keyword>
<protein>
    <submittedName>
        <fullName evidence="6">Uncharacterized protein</fullName>
    </submittedName>
</protein>
<keyword evidence="2 5" id="KW-0812">Transmembrane</keyword>
<evidence type="ECO:0000256" key="2">
    <source>
        <dbReference type="ARBA" id="ARBA00022692"/>
    </source>
</evidence>
<dbReference type="EMBL" id="LAZR01000077">
    <property type="protein sequence ID" value="KKN94515.1"/>
    <property type="molecule type" value="Genomic_DNA"/>
</dbReference>
<evidence type="ECO:0000256" key="3">
    <source>
        <dbReference type="ARBA" id="ARBA00022989"/>
    </source>
</evidence>
<organism evidence="6">
    <name type="scientific">marine sediment metagenome</name>
    <dbReference type="NCBI Taxonomy" id="412755"/>
    <lineage>
        <taxon>unclassified sequences</taxon>
        <taxon>metagenomes</taxon>
        <taxon>ecological metagenomes</taxon>
    </lineage>
</organism>